<evidence type="ECO:0000256" key="4">
    <source>
        <dbReference type="SAM" id="MobiDB-lite"/>
    </source>
</evidence>
<dbReference type="Gene3D" id="3.90.1310.10">
    <property type="entry name" value="Penicillin-binding protein 2a (Domain 2)"/>
    <property type="match status" value="1"/>
</dbReference>
<gene>
    <name evidence="7" type="ORF">NZD86_14720</name>
</gene>
<name>A0ABY6YZ45_9BACL</name>
<keyword evidence="8" id="KW-1185">Reference proteome</keyword>
<dbReference type="InterPro" id="IPR050515">
    <property type="entry name" value="Beta-lactam/transpept"/>
</dbReference>
<organism evidence="7 8">
    <name type="scientific">Alicyclobacillus dauci</name>
    <dbReference type="NCBI Taxonomy" id="1475485"/>
    <lineage>
        <taxon>Bacteria</taxon>
        <taxon>Bacillati</taxon>
        <taxon>Bacillota</taxon>
        <taxon>Bacilli</taxon>
        <taxon>Bacillales</taxon>
        <taxon>Alicyclobacillaceae</taxon>
        <taxon>Alicyclobacillus</taxon>
    </lineage>
</organism>
<dbReference type="SUPFAM" id="SSF54184">
    <property type="entry name" value="Penicillin-binding protein 2x (pbp-2x), c-terminal domain"/>
    <property type="match status" value="2"/>
</dbReference>
<dbReference type="CDD" id="cd06575">
    <property type="entry name" value="PASTA_Pbp2x-like_2"/>
    <property type="match status" value="1"/>
</dbReference>
<dbReference type="Proteomes" id="UP001164803">
    <property type="component" value="Chromosome"/>
</dbReference>
<keyword evidence="5" id="KW-0812">Transmembrane</keyword>
<dbReference type="EMBL" id="CP104064">
    <property type="protein sequence ID" value="WAH35538.1"/>
    <property type="molecule type" value="Genomic_DNA"/>
</dbReference>
<dbReference type="CDD" id="cd06577">
    <property type="entry name" value="PASTA_pknB"/>
    <property type="match status" value="1"/>
</dbReference>
<protein>
    <submittedName>
        <fullName evidence="7">Penicillin-binding transpeptidase domain-containing protein</fullName>
    </submittedName>
</protein>
<keyword evidence="5" id="KW-1133">Transmembrane helix</keyword>
<reference evidence="7" key="1">
    <citation type="submission" date="2022-08" db="EMBL/GenBank/DDBJ databases">
        <title>Alicyclobacillus dauci DSM2870, complete genome.</title>
        <authorList>
            <person name="Wang Q."/>
            <person name="Cai R."/>
            <person name="Wang Z."/>
        </authorList>
    </citation>
    <scope>NUCLEOTIDE SEQUENCE</scope>
    <source>
        <strain evidence="7">DSM 28700</strain>
    </source>
</reference>
<dbReference type="Gene3D" id="3.30.450.330">
    <property type="match status" value="1"/>
</dbReference>
<evidence type="ECO:0000313" key="8">
    <source>
        <dbReference type="Proteomes" id="UP001164803"/>
    </source>
</evidence>
<evidence type="ECO:0000313" key="7">
    <source>
        <dbReference type="EMBL" id="WAH35538.1"/>
    </source>
</evidence>
<dbReference type="Pfam" id="PF03717">
    <property type="entry name" value="PBP_dimer"/>
    <property type="match status" value="1"/>
</dbReference>
<dbReference type="RefSeq" id="WP_268042821.1">
    <property type="nucleotide sequence ID" value="NZ_CP104064.1"/>
</dbReference>
<dbReference type="Gene3D" id="3.40.710.10">
    <property type="entry name" value="DD-peptidase/beta-lactamase superfamily"/>
    <property type="match status" value="1"/>
</dbReference>
<dbReference type="PANTHER" id="PTHR30627:SF1">
    <property type="entry name" value="PEPTIDOGLYCAN D,D-TRANSPEPTIDASE FTSI"/>
    <property type="match status" value="1"/>
</dbReference>
<comment type="similarity">
    <text evidence="2">Belongs to the transpeptidase family.</text>
</comment>
<feature type="region of interest" description="Disordered" evidence="4">
    <location>
        <begin position="1"/>
        <end position="20"/>
    </location>
</feature>
<feature type="compositionally biased region" description="Basic residues" evidence="4">
    <location>
        <begin position="10"/>
        <end position="20"/>
    </location>
</feature>
<dbReference type="InterPro" id="IPR005311">
    <property type="entry name" value="PBP_dimer"/>
</dbReference>
<proteinExistence type="inferred from homology"/>
<dbReference type="InterPro" id="IPR005543">
    <property type="entry name" value="PASTA_dom"/>
</dbReference>
<dbReference type="SUPFAM" id="SSF56601">
    <property type="entry name" value="beta-lactamase/transpeptidase-like"/>
    <property type="match status" value="1"/>
</dbReference>
<evidence type="ECO:0000256" key="3">
    <source>
        <dbReference type="ARBA" id="ARBA00023136"/>
    </source>
</evidence>
<feature type="domain" description="PASTA" evidence="6">
    <location>
        <begin position="678"/>
        <end position="738"/>
    </location>
</feature>
<dbReference type="PANTHER" id="PTHR30627">
    <property type="entry name" value="PEPTIDOGLYCAN D,D-TRANSPEPTIDASE"/>
    <property type="match status" value="1"/>
</dbReference>
<comment type="subcellular location">
    <subcellularLocation>
        <location evidence="1">Membrane</location>
    </subcellularLocation>
</comment>
<dbReference type="SUPFAM" id="SSF56519">
    <property type="entry name" value="Penicillin binding protein dimerisation domain"/>
    <property type="match status" value="1"/>
</dbReference>
<feature type="transmembrane region" description="Helical" evidence="5">
    <location>
        <begin position="27"/>
        <end position="46"/>
    </location>
</feature>
<dbReference type="InterPro" id="IPR012338">
    <property type="entry name" value="Beta-lactam/transpept-like"/>
</dbReference>
<dbReference type="Pfam" id="PF00905">
    <property type="entry name" value="Transpeptidase"/>
    <property type="match status" value="1"/>
</dbReference>
<evidence type="ECO:0000256" key="1">
    <source>
        <dbReference type="ARBA" id="ARBA00004370"/>
    </source>
</evidence>
<dbReference type="Gene3D" id="3.30.10.20">
    <property type="match status" value="1"/>
</dbReference>
<accession>A0ABY6YZ45</accession>
<feature type="domain" description="PASTA" evidence="6">
    <location>
        <begin position="617"/>
        <end position="677"/>
    </location>
</feature>
<dbReference type="InterPro" id="IPR036138">
    <property type="entry name" value="PBP_dimer_sf"/>
</dbReference>
<evidence type="ECO:0000256" key="5">
    <source>
        <dbReference type="SAM" id="Phobius"/>
    </source>
</evidence>
<dbReference type="InterPro" id="IPR001460">
    <property type="entry name" value="PCN-bd_Tpept"/>
</dbReference>
<keyword evidence="3 5" id="KW-0472">Membrane</keyword>
<dbReference type="Pfam" id="PF03793">
    <property type="entry name" value="PASTA"/>
    <property type="match status" value="1"/>
</dbReference>
<sequence>MNNYNSGWKPNKRKPPQRQARRSKARIWVLQGTLVLALCTVLWRVYDVQKVYGKQLSKDESRSVDVSHVLLAPRGSILDAQGNKLAYDVPAFYVDIKVDDLKANATAVAQILAPILGTTPNTIVAKLTGSAHWVRWPYPVLEPVKSQLEDAFKHHLWAPDDKKTQWSADITYSPTEQRFYPYGQFAANTLGYVALNSGVGEGGVEYEYNKLLAGYNGTVNFKQDAYGFPLPGSVNVSKQAQPGDSVQLTIDDTVQGYVENEMDSLVQKYQPQHAAIIVTNPQTGAILAMSSRPTYNPNTYWTASDPNALSQNWAVSSVFEPGSTFKPIVLTSALATGSVSLNQTFQSGTTQVAGHTIQDWNYGQGWGTITYQQALERSSNVGFAKIAQALGWPNLLHYMDLFGFLNKTGVDLPNESSSIIFPPSERGTIQLSTAGFGQGIAVTPLQQMAAMGAIANGGKLMKPYITSQIISPDGKTVKKFSPTVVRQNFIPQNVLDAVNQTMVLDVSGKDGIDGVAKIPGYDVAGKTGTAQVVDAQTGQYYSNRFITSFIGYAPASHPVVEVYVTVDWPKAAEANTWGSTIAAPYARDIMKDVLQYDHVPPTGTVKNVATQTAGANKVQYVKTPNIVGLTEQAATAKLKSIGLNNMFAGDSGNVQKQWPAPGIDVAKGSTLYGLLQTGSSGQVAVPNLTGLSLRDATNLLAAMSLKISPTGTGYVTKQTVPSGTKVGSGTTIGVSLQPSPSN</sequence>
<evidence type="ECO:0000256" key="2">
    <source>
        <dbReference type="ARBA" id="ARBA00007171"/>
    </source>
</evidence>
<evidence type="ECO:0000259" key="6">
    <source>
        <dbReference type="PROSITE" id="PS51178"/>
    </source>
</evidence>
<dbReference type="PROSITE" id="PS51178">
    <property type="entry name" value="PASTA"/>
    <property type="match status" value="2"/>
</dbReference>
<dbReference type="SMART" id="SM00740">
    <property type="entry name" value="PASTA"/>
    <property type="match status" value="2"/>
</dbReference>